<dbReference type="GO" id="GO:0016836">
    <property type="term" value="F:hydro-lyase activity"/>
    <property type="evidence" value="ECO:0007669"/>
    <property type="project" value="TreeGrafter"/>
</dbReference>
<sequence length="380" mass="43406">MFSFDFEDKIRFTKAVYYSFRPIPLPKPFKDGTGGMGKYAPEQGCLELYDQTGACAHYSVGRSFVKDMLPRLLTGEEMSYNEWRHSLYWKIRNSGFQSGQAVDVGSVDLMMLDILAQRAGKPIHRFLGAEKDWAAAYKGGGSLLLSDEELVEDMTRYVEEGFRTVKFKVGSGEGKDMERDIRRLEKVRKAVGEDIGIAVDANQRWDVEDAWKFAKLASPYHLEWLEEPIHSHDMNGIKRLKEMGVDMPIAFGESMRISYAYETYIEKGVDHLQPSLGRMSRIDDLIRIRDMAREKGVTFSSGGRAAVNAYFGCLYNENERIEYHEPISRPVAEYMLNVPETKDGKFICPADIPGLPARMNIEKLEKDGYLESRVIYYPSK</sequence>
<organism evidence="5 6">
    <name type="scientific">Candidatus Caccovicinus merdipullorum</name>
    <dbReference type="NCBI Taxonomy" id="2840724"/>
    <lineage>
        <taxon>Bacteria</taxon>
        <taxon>Bacillati</taxon>
        <taxon>Bacillota</taxon>
        <taxon>Clostridia</taxon>
        <taxon>Eubacteriales</taxon>
        <taxon>Candidatus Caccovicinus</taxon>
    </lineage>
</organism>
<comment type="caution">
    <text evidence="5">The sequence shown here is derived from an EMBL/GenBank/DDBJ whole genome shotgun (WGS) entry which is preliminary data.</text>
</comment>
<dbReference type="SUPFAM" id="SSF51604">
    <property type="entry name" value="Enolase C-terminal domain-like"/>
    <property type="match status" value="1"/>
</dbReference>
<evidence type="ECO:0000256" key="2">
    <source>
        <dbReference type="ARBA" id="ARBA00022723"/>
    </source>
</evidence>
<evidence type="ECO:0000259" key="4">
    <source>
        <dbReference type="SMART" id="SM00922"/>
    </source>
</evidence>
<evidence type="ECO:0000313" key="5">
    <source>
        <dbReference type="EMBL" id="HIT43039.1"/>
    </source>
</evidence>
<evidence type="ECO:0000256" key="1">
    <source>
        <dbReference type="ARBA" id="ARBA00001946"/>
    </source>
</evidence>
<dbReference type="InterPro" id="IPR046945">
    <property type="entry name" value="RHMD-like"/>
</dbReference>
<dbReference type="SUPFAM" id="SSF54826">
    <property type="entry name" value="Enolase N-terminal domain-like"/>
    <property type="match status" value="1"/>
</dbReference>
<keyword evidence="3" id="KW-0460">Magnesium</keyword>
<protein>
    <submittedName>
        <fullName evidence="5">Mandelate racemase/muconate lactonizing enzyme family protein</fullName>
    </submittedName>
</protein>
<dbReference type="Pfam" id="PF13378">
    <property type="entry name" value="MR_MLE_C"/>
    <property type="match status" value="1"/>
</dbReference>
<evidence type="ECO:0000256" key="3">
    <source>
        <dbReference type="ARBA" id="ARBA00022842"/>
    </source>
</evidence>
<dbReference type="InterPro" id="IPR029065">
    <property type="entry name" value="Enolase_C-like"/>
</dbReference>
<dbReference type="PANTHER" id="PTHR13794">
    <property type="entry name" value="ENOLASE SUPERFAMILY, MANDELATE RACEMASE"/>
    <property type="match status" value="1"/>
</dbReference>
<proteinExistence type="predicted"/>
<dbReference type="InterPro" id="IPR013342">
    <property type="entry name" value="Mandelate_racemase_C"/>
</dbReference>
<dbReference type="Gene3D" id="3.20.20.120">
    <property type="entry name" value="Enolase-like C-terminal domain"/>
    <property type="match status" value="1"/>
</dbReference>
<reference evidence="5" key="2">
    <citation type="journal article" date="2021" name="PeerJ">
        <title>Extensive microbial diversity within the chicken gut microbiome revealed by metagenomics and culture.</title>
        <authorList>
            <person name="Gilroy R."/>
            <person name="Ravi A."/>
            <person name="Getino M."/>
            <person name="Pursley I."/>
            <person name="Horton D.L."/>
            <person name="Alikhan N.F."/>
            <person name="Baker D."/>
            <person name="Gharbi K."/>
            <person name="Hall N."/>
            <person name="Watson M."/>
            <person name="Adriaenssens E.M."/>
            <person name="Foster-Nyarko E."/>
            <person name="Jarju S."/>
            <person name="Secka A."/>
            <person name="Antonio M."/>
            <person name="Oren A."/>
            <person name="Chaudhuri R.R."/>
            <person name="La Ragione R."/>
            <person name="Hildebrand F."/>
            <person name="Pallen M.J."/>
        </authorList>
    </citation>
    <scope>NUCLEOTIDE SEQUENCE</scope>
    <source>
        <strain evidence="5">CHK123-3438</strain>
    </source>
</reference>
<gene>
    <name evidence="5" type="ORF">IAB60_13255</name>
</gene>
<name>A0A9D1GN12_9FIRM</name>
<comment type="cofactor">
    <cofactor evidence="1">
        <name>Mg(2+)</name>
        <dbReference type="ChEBI" id="CHEBI:18420"/>
    </cofactor>
</comment>
<dbReference type="EMBL" id="DVKS01000222">
    <property type="protein sequence ID" value="HIT43039.1"/>
    <property type="molecule type" value="Genomic_DNA"/>
</dbReference>
<dbReference type="PANTHER" id="PTHR13794:SF58">
    <property type="entry name" value="MITOCHONDRIAL ENOLASE SUPERFAMILY MEMBER 1"/>
    <property type="match status" value="1"/>
</dbReference>
<keyword evidence="2" id="KW-0479">Metal-binding</keyword>
<dbReference type="AlphaFoldDB" id="A0A9D1GN12"/>
<feature type="domain" description="Mandelate racemase/muconate lactonizing enzyme C-terminal" evidence="4">
    <location>
        <begin position="147"/>
        <end position="247"/>
    </location>
</feature>
<dbReference type="SMART" id="SM00922">
    <property type="entry name" value="MR_MLE"/>
    <property type="match status" value="1"/>
</dbReference>
<evidence type="ECO:0000313" key="6">
    <source>
        <dbReference type="Proteomes" id="UP000886860"/>
    </source>
</evidence>
<dbReference type="GO" id="GO:0000287">
    <property type="term" value="F:magnesium ion binding"/>
    <property type="evidence" value="ECO:0007669"/>
    <property type="project" value="TreeGrafter"/>
</dbReference>
<dbReference type="Gene3D" id="3.30.390.10">
    <property type="entry name" value="Enolase-like, N-terminal domain"/>
    <property type="match status" value="1"/>
</dbReference>
<dbReference type="InterPro" id="IPR036849">
    <property type="entry name" value="Enolase-like_C_sf"/>
</dbReference>
<accession>A0A9D1GN12</accession>
<dbReference type="InterPro" id="IPR029017">
    <property type="entry name" value="Enolase-like_N"/>
</dbReference>
<dbReference type="CDD" id="cd03316">
    <property type="entry name" value="MR_like"/>
    <property type="match status" value="1"/>
</dbReference>
<reference evidence="5" key="1">
    <citation type="submission" date="2020-10" db="EMBL/GenBank/DDBJ databases">
        <authorList>
            <person name="Gilroy R."/>
        </authorList>
    </citation>
    <scope>NUCLEOTIDE SEQUENCE</scope>
    <source>
        <strain evidence="5">CHK123-3438</strain>
    </source>
</reference>
<dbReference type="GO" id="GO:0016052">
    <property type="term" value="P:carbohydrate catabolic process"/>
    <property type="evidence" value="ECO:0007669"/>
    <property type="project" value="TreeGrafter"/>
</dbReference>
<dbReference type="Proteomes" id="UP000886860">
    <property type="component" value="Unassembled WGS sequence"/>
</dbReference>